<dbReference type="InterPro" id="IPR041698">
    <property type="entry name" value="Methyltransf_25"/>
</dbReference>
<evidence type="ECO:0000256" key="3">
    <source>
        <dbReference type="ARBA" id="ARBA00022691"/>
    </source>
</evidence>
<dbReference type="CDD" id="cd02440">
    <property type="entry name" value="AdoMet_MTases"/>
    <property type="match status" value="1"/>
</dbReference>
<dbReference type="GO" id="GO:0008168">
    <property type="term" value="F:methyltransferase activity"/>
    <property type="evidence" value="ECO:0007669"/>
    <property type="project" value="UniProtKB-KW"/>
</dbReference>
<dbReference type="Gene3D" id="3.40.50.150">
    <property type="entry name" value="Vaccinia Virus protein VP39"/>
    <property type="match status" value="1"/>
</dbReference>
<keyword evidence="1 5" id="KW-0489">Methyltransferase</keyword>
<name>A0ABU0P1L7_STRRH</name>
<evidence type="ECO:0000313" key="6">
    <source>
        <dbReference type="Proteomes" id="UP001230654"/>
    </source>
</evidence>
<dbReference type="InterPro" id="IPR029063">
    <property type="entry name" value="SAM-dependent_MTases_sf"/>
</dbReference>
<sequence>MSMQHDRWAELTGGQAGEEYARRFARLAASGQDIHGEAAFCDALLEPAARVLDAGCGTGRIAIRLTELGHLCTGVDVDRSMLAVARRDAPDQEWLYGDLAHLDSLVPESGFDLALAAGNVIPLLAPGTGPAVVRHLAGALRTGGLLVTGMGLDAEHLPLAEPTVTLAEFDHWCTQAGLTLGQRFATWDGAPYHQGGGYAVSVHSRPTA</sequence>
<dbReference type="PANTHER" id="PTHR43464:SF19">
    <property type="entry name" value="UBIQUINONE BIOSYNTHESIS O-METHYLTRANSFERASE, MITOCHONDRIAL"/>
    <property type="match status" value="1"/>
</dbReference>
<organism evidence="5 6">
    <name type="scientific">Streptomyces rishiriensis</name>
    <dbReference type="NCBI Taxonomy" id="68264"/>
    <lineage>
        <taxon>Bacteria</taxon>
        <taxon>Bacillati</taxon>
        <taxon>Actinomycetota</taxon>
        <taxon>Actinomycetes</taxon>
        <taxon>Kitasatosporales</taxon>
        <taxon>Streptomycetaceae</taxon>
        <taxon>Streptomyces</taxon>
    </lineage>
</organism>
<keyword evidence="6" id="KW-1185">Reference proteome</keyword>
<dbReference type="GO" id="GO:0032259">
    <property type="term" value="P:methylation"/>
    <property type="evidence" value="ECO:0007669"/>
    <property type="project" value="UniProtKB-KW"/>
</dbReference>
<dbReference type="SUPFAM" id="SSF53335">
    <property type="entry name" value="S-adenosyl-L-methionine-dependent methyltransferases"/>
    <property type="match status" value="1"/>
</dbReference>
<accession>A0ABU0P1L7</accession>
<protein>
    <submittedName>
        <fullName evidence="5">SAM-dependent methyltransferase</fullName>
    </submittedName>
</protein>
<keyword evidence="2" id="KW-0808">Transferase</keyword>
<dbReference type="EMBL" id="JAUSWV010000002">
    <property type="protein sequence ID" value="MDQ0585288.1"/>
    <property type="molecule type" value="Genomic_DNA"/>
</dbReference>
<dbReference type="PANTHER" id="PTHR43464">
    <property type="entry name" value="METHYLTRANSFERASE"/>
    <property type="match status" value="1"/>
</dbReference>
<reference evidence="5 6" key="1">
    <citation type="submission" date="2023-07" db="EMBL/GenBank/DDBJ databases">
        <title>Comparative genomics of wheat-associated soil bacteria to identify genetic determinants of phenazine resistance.</title>
        <authorList>
            <person name="Mouncey N."/>
        </authorList>
    </citation>
    <scope>NUCLEOTIDE SEQUENCE [LARGE SCALE GENOMIC DNA]</scope>
    <source>
        <strain evidence="5 6">B2I6</strain>
    </source>
</reference>
<keyword evidence="3" id="KW-0949">S-adenosyl-L-methionine</keyword>
<dbReference type="RefSeq" id="WP_307166990.1">
    <property type="nucleotide sequence ID" value="NZ_JAUSWV010000002.1"/>
</dbReference>
<evidence type="ECO:0000256" key="1">
    <source>
        <dbReference type="ARBA" id="ARBA00022603"/>
    </source>
</evidence>
<evidence type="ECO:0000313" key="5">
    <source>
        <dbReference type="EMBL" id="MDQ0585288.1"/>
    </source>
</evidence>
<evidence type="ECO:0000259" key="4">
    <source>
        <dbReference type="Pfam" id="PF13649"/>
    </source>
</evidence>
<proteinExistence type="predicted"/>
<comment type="caution">
    <text evidence="5">The sequence shown here is derived from an EMBL/GenBank/DDBJ whole genome shotgun (WGS) entry which is preliminary data.</text>
</comment>
<dbReference type="Pfam" id="PF13649">
    <property type="entry name" value="Methyltransf_25"/>
    <property type="match status" value="1"/>
</dbReference>
<feature type="domain" description="Methyltransferase" evidence="4">
    <location>
        <begin position="51"/>
        <end position="144"/>
    </location>
</feature>
<dbReference type="Proteomes" id="UP001230654">
    <property type="component" value="Unassembled WGS sequence"/>
</dbReference>
<gene>
    <name evidence="5" type="ORF">QF030_007466</name>
</gene>
<evidence type="ECO:0000256" key="2">
    <source>
        <dbReference type="ARBA" id="ARBA00022679"/>
    </source>
</evidence>